<evidence type="ECO:0000313" key="2">
    <source>
        <dbReference type="EMBL" id="QJA51734.1"/>
    </source>
</evidence>
<dbReference type="EMBL" id="MT143745">
    <property type="protein sequence ID" value="QJB01919.1"/>
    <property type="molecule type" value="Genomic_DNA"/>
</dbReference>
<dbReference type="EMBL" id="MT144286">
    <property type="protein sequence ID" value="QJA51734.1"/>
    <property type="molecule type" value="Genomic_DNA"/>
</dbReference>
<dbReference type="EMBL" id="MT143664">
    <property type="protein sequence ID" value="QJA99721.1"/>
    <property type="molecule type" value="Genomic_DNA"/>
</dbReference>
<dbReference type="EMBL" id="MT142804">
    <property type="protein sequence ID" value="QJA88781.1"/>
    <property type="molecule type" value="Genomic_DNA"/>
</dbReference>
<gene>
    <name evidence="5" type="ORF">MM171A00919_0019</name>
    <name evidence="6" type="ORF">MM171B01721_0001</name>
    <name evidence="3" type="ORF">MM415A02567_0002</name>
    <name evidence="4" type="ORF">MM415B02687_0002</name>
    <name evidence="2" type="ORF">TM448A02287_0002</name>
</gene>
<organism evidence="2">
    <name type="scientific">viral metagenome</name>
    <dbReference type="NCBI Taxonomy" id="1070528"/>
    <lineage>
        <taxon>unclassified sequences</taxon>
        <taxon>metagenomes</taxon>
        <taxon>organismal metagenomes</taxon>
    </lineage>
</organism>
<protein>
    <submittedName>
        <fullName evidence="2">Uncharacterized protein</fullName>
    </submittedName>
</protein>
<evidence type="ECO:0000313" key="3">
    <source>
        <dbReference type="EMBL" id="QJA72885.1"/>
    </source>
</evidence>
<reference evidence="2" key="1">
    <citation type="submission" date="2020-03" db="EMBL/GenBank/DDBJ databases">
        <title>The deep terrestrial virosphere.</title>
        <authorList>
            <person name="Holmfeldt K."/>
            <person name="Nilsson E."/>
            <person name="Simone D."/>
            <person name="Lopez-Fernandez M."/>
            <person name="Wu X."/>
            <person name="de Brujin I."/>
            <person name="Lundin D."/>
            <person name="Andersson A."/>
            <person name="Bertilsson S."/>
            <person name="Dopson M."/>
        </authorList>
    </citation>
    <scope>NUCLEOTIDE SEQUENCE</scope>
    <source>
        <strain evidence="5">MM171A00919</strain>
        <strain evidence="6">MM171B01721</strain>
        <strain evidence="3">MM415A02567</strain>
        <strain evidence="4">MM415B02687</strain>
        <strain evidence="2">TM448A02287</strain>
    </source>
</reference>
<dbReference type="AlphaFoldDB" id="A0A6H1ZVY6"/>
<evidence type="ECO:0000313" key="6">
    <source>
        <dbReference type="EMBL" id="QJB01919.1"/>
    </source>
</evidence>
<evidence type="ECO:0000256" key="1">
    <source>
        <dbReference type="SAM" id="MobiDB-lite"/>
    </source>
</evidence>
<feature type="region of interest" description="Disordered" evidence="1">
    <location>
        <begin position="1"/>
        <end position="26"/>
    </location>
</feature>
<evidence type="ECO:0000313" key="4">
    <source>
        <dbReference type="EMBL" id="QJA88781.1"/>
    </source>
</evidence>
<name>A0A6H1ZVY6_9ZZZZ</name>
<evidence type="ECO:0000313" key="5">
    <source>
        <dbReference type="EMBL" id="QJA99721.1"/>
    </source>
</evidence>
<sequence length="50" mass="5697">MQQIIRCPGNGWGSEGGKMFPSPIPTIDDWDNIAQIEKIRRRKNANRKAT</sequence>
<proteinExistence type="predicted"/>
<dbReference type="EMBL" id="MT141986">
    <property type="protein sequence ID" value="QJA72885.1"/>
    <property type="molecule type" value="Genomic_DNA"/>
</dbReference>
<accession>A0A6H1ZVY6</accession>